<dbReference type="HOGENOM" id="CLU_3211197_0_0_6"/>
<gene>
    <name evidence="1" type="ORF">F931_02778</name>
</gene>
<comment type="caution">
    <text evidence="1">The sequence shown here is derived from an EMBL/GenBank/DDBJ whole genome shotgun (WGS) entry which is preliminary data.</text>
</comment>
<proteinExistence type="predicted"/>
<evidence type="ECO:0000313" key="1">
    <source>
        <dbReference type="EMBL" id="EOQ66727.1"/>
    </source>
</evidence>
<dbReference type="AlphaFoldDB" id="R8YGZ7"/>
<protein>
    <submittedName>
        <fullName evidence="1">Uncharacterized protein</fullName>
    </submittedName>
</protein>
<evidence type="ECO:0000313" key="2">
    <source>
        <dbReference type="Proteomes" id="UP000014024"/>
    </source>
</evidence>
<name>R8YGZ7_ACIPI</name>
<accession>R8YGZ7</accession>
<organism evidence="1 2">
    <name type="scientific">Acinetobacter pittii ANC 4050</name>
    <dbReference type="NCBI Taxonomy" id="1217691"/>
    <lineage>
        <taxon>Bacteria</taxon>
        <taxon>Pseudomonadati</taxon>
        <taxon>Pseudomonadota</taxon>
        <taxon>Gammaproteobacteria</taxon>
        <taxon>Moraxellales</taxon>
        <taxon>Moraxellaceae</taxon>
        <taxon>Acinetobacter</taxon>
        <taxon>Acinetobacter calcoaceticus/baumannii complex</taxon>
    </lineage>
</organism>
<sequence>MDETVKLISDNKKFKNYLATNKIKFIRVIYHEKFPTHGRLDSQK</sequence>
<dbReference type="EMBL" id="APQM01000010">
    <property type="protein sequence ID" value="EOQ66727.1"/>
    <property type="molecule type" value="Genomic_DNA"/>
</dbReference>
<reference evidence="1 2" key="1">
    <citation type="submission" date="2013-02" db="EMBL/GenBank/DDBJ databases">
        <title>The Genome Sequence of Acinetobacter sp. ANC 4050.</title>
        <authorList>
            <consortium name="The Broad Institute Genome Sequencing Platform"/>
            <consortium name="The Broad Institute Genome Sequencing Center for Infectious Disease"/>
            <person name="Cerqueira G."/>
            <person name="Feldgarden M."/>
            <person name="Courvalin P."/>
            <person name="Perichon B."/>
            <person name="Grillot-Courvalin C."/>
            <person name="Clermont D."/>
            <person name="Rocha E."/>
            <person name="Yoon E.-J."/>
            <person name="Nemec A."/>
            <person name="Walker B."/>
            <person name="Young S.K."/>
            <person name="Zeng Q."/>
            <person name="Gargeya S."/>
            <person name="Fitzgerald M."/>
            <person name="Haas B."/>
            <person name="Abouelleil A."/>
            <person name="Alvarado L."/>
            <person name="Arachchi H.M."/>
            <person name="Berlin A.M."/>
            <person name="Chapman S.B."/>
            <person name="Dewar J."/>
            <person name="Goldberg J."/>
            <person name="Griggs A."/>
            <person name="Gujja S."/>
            <person name="Hansen M."/>
            <person name="Howarth C."/>
            <person name="Imamovic A."/>
            <person name="Larimer J."/>
            <person name="McCowan C."/>
            <person name="Murphy C."/>
            <person name="Neiman D."/>
            <person name="Pearson M."/>
            <person name="Priest M."/>
            <person name="Roberts A."/>
            <person name="Saif S."/>
            <person name="Shea T."/>
            <person name="Sisk P."/>
            <person name="Sykes S."/>
            <person name="Wortman J."/>
            <person name="Nusbaum C."/>
            <person name="Birren B."/>
        </authorList>
    </citation>
    <scope>NUCLEOTIDE SEQUENCE [LARGE SCALE GENOMIC DNA]</scope>
    <source>
        <strain evidence="1 2">ANC 4050</strain>
    </source>
</reference>
<dbReference type="Proteomes" id="UP000014024">
    <property type="component" value="Unassembled WGS sequence"/>
</dbReference>